<dbReference type="GO" id="GO:0003677">
    <property type="term" value="F:DNA binding"/>
    <property type="evidence" value="ECO:0007669"/>
    <property type="project" value="InterPro"/>
</dbReference>
<dbReference type="InterPro" id="IPR001387">
    <property type="entry name" value="Cro/C1-type_HTH"/>
</dbReference>
<comment type="caution">
    <text evidence="2">The sequence shown here is derived from an EMBL/GenBank/DDBJ whole genome shotgun (WGS) entry which is preliminary data.</text>
</comment>
<accession>A0A2U2DKD9</accession>
<dbReference type="EMBL" id="QFBC01000014">
    <property type="protein sequence ID" value="PWE53775.1"/>
    <property type="molecule type" value="Genomic_DNA"/>
</dbReference>
<dbReference type="InterPro" id="IPR010982">
    <property type="entry name" value="Lambda_DNA-bd_dom_sf"/>
</dbReference>
<evidence type="ECO:0000313" key="2">
    <source>
        <dbReference type="EMBL" id="PWE53775.1"/>
    </source>
</evidence>
<dbReference type="AlphaFoldDB" id="A0A2U2DKD9"/>
<dbReference type="OrthoDB" id="9815697at2"/>
<organism evidence="2 3">
    <name type="scientific">Metarhizobium album</name>
    <dbReference type="NCBI Taxonomy" id="2182425"/>
    <lineage>
        <taxon>Bacteria</taxon>
        <taxon>Pseudomonadati</taxon>
        <taxon>Pseudomonadota</taxon>
        <taxon>Alphaproteobacteria</taxon>
        <taxon>Hyphomicrobiales</taxon>
        <taxon>Rhizobiaceae</taxon>
        <taxon>Metarhizobium</taxon>
    </lineage>
</organism>
<proteinExistence type="predicted"/>
<dbReference type="SUPFAM" id="SSF47413">
    <property type="entry name" value="lambda repressor-like DNA-binding domains"/>
    <property type="match status" value="1"/>
</dbReference>
<gene>
    <name evidence="2" type="ORF">DEM27_24270</name>
</gene>
<protein>
    <recommendedName>
        <fullName evidence="1">HTH cro/C1-type domain-containing protein</fullName>
    </recommendedName>
</protein>
<reference evidence="2 3" key="1">
    <citation type="submission" date="2018-05" db="EMBL/GenBank/DDBJ databases">
        <title>The draft genome of strain NS-104.</title>
        <authorList>
            <person name="Hang P."/>
            <person name="Jiang J."/>
        </authorList>
    </citation>
    <scope>NUCLEOTIDE SEQUENCE [LARGE SCALE GENOMIC DNA]</scope>
    <source>
        <strain evidence="2 3">NS-104</strain>
    </source>
</reference>
<dbReference type="Pfam" id="PF13560">
    <property type="entry name" value="HTH_31"/>
    <property type="match status" value="1"/>
</dbReference>
<evidence type="ECO:0000313" key="3">
    <source>
        <dbReference type="Proteomes" id="UP000245252"/>
    </source>
</evidence>
<dbReference type="Proteomes" id="UP000245252">
    <property type="component" value="Unassembled WGS sequence"/>
</dbReference>
<sequence>MRNVDDIRKIVRLERKRRGLTQARASGLTGFSQKWLSEFERGHVNPPVEMVLKILTTLGIRLNAEIPGQKATSMPDDEATL</sequence>
<evidence type="ECO:0000259" key="1">
    <source>
        <dbReference type="PROSITE" id="PS50943"/>
    </source>
</evidence>
<dbReference type="CDD" id="cd00093">
    <property type="entry name" value="HTH_XRE"/>
    <property type="match status" value="1"/>
</dbReference>
<dbReference type="Gene3D" id="1.10.260.40">
    <property type="entry name" value="lambda repressor-like DNA-binding domains"/>
    <property type="match status" value="1"/>
</dbReference>
<keyword evidence="3" id="KW-1185">Reference proteome</keyword>
<dbReference type="PROSITE" id="PS50943">
    <property type="entry name" value="HTH_CROC1"/>
    <property type="match status" value="1"/>
</dbReference>
<feature type="domain" description="HTH cro/C1-type" evidence="1">
    <location>
        <begin position="11"/>
        <end position="66"/>
    </location>
</feature>
<dbReference type="SMART" id="SM00530">
    <property type="entry name" value="HTH_XRE"/>
    <property type="match status" value="1"/>
</dbReference>
<name>A0A2U2DKD9_9HYPH</name>